<sequence>RANNNQHNTKKFEQIWTTDANHVNIVKEAWQTQNCNIEQKLHHTLNALHNWGRKTFGIIPKRIKETQQDLQNLHQSLNNQNLSQQIQEKEKELDNLLEKEEMWWSQRSRALWLTHGDKNTKFFHQKASQRRRKNKIDSIKDPRGNCYYDQEEIEKTLINHFQQLFTAQITNNVEATVQVVHNKLDQDMFDYLNTDFTAEEVFLAIKDMKGLAAPGPDGLPARFYHTYWDIVGREITEEVLLVLNHGGNPQPYNATHICLIPKITNPSYPSDFRPISLCNVTLKIITKTIAN</sequence>
<feature type="coiled-coil region" evidence="1">
    <location>
        <begin position="63"/>
        <end position="99"/>
    </location>
</feature>
<dbReference type="Proteomes" id="UP000236291">
    <property type="component" value="Unassembled WGS sequence"/>
</dbReference>
<dbReference type="PANTHER" id="PTHR19446">
    <property type="entry name" value="REVERSE TRANSCRIPTASES"/>
    <property type="match status" value="1"/>
</dbReference>
<accession>A0A2K3JZD9</accession>
<dbReference type="STRING" id="57577.A0A2K3JZD9"/>
<feature type="non-terminal residue" evidence="2">
    <location>
        <position position="291"/>
    </location>
</feature>
<evidence type="ECO:0000256" key="1">
    <source>
        <dbReference type="SAM" id="Coils"/>
    </source>
</evidence>
<reference evidence="2 3" key="2">
    <citation type="journal article" date="2017" name="Front. Plant Sci.">
        <title>Gene Classification and Mining of Molecular Markers Useful in Red Clover (Trifolium pratense) Breeding.</title>
        <authorList>
            <person name="Istvanek J."/>
            <person name="Dluhosova J."/>
            <person name="Dluhos P."/>
            <person name="Patkova L."/>
            <person name="Nedelnik J."/>
            <person name="Repkova J."/>
        </authorList>
    </citation>
    <scope>NUCLEOTIDE SEQUENCE [LARGE SCALE GENOMIC DNA]</scope>
    <source>
        <strain evidence="3">cv. Tatra</strain>
        <tissue evidence="2">Young leaves</tissue>
    </source>
</reference>
<evidence type="ECO:0000313" key="3">
    <source>
        <dbReference type="Proteomes" id="UP000236291"/>
    </source>
</evidence>
<gene>
    <name evidence="2" type="ORF">L195_g051395</name>
</gene>
<reference evidence="2 3" key="1">
    <citation type="journal article" date="2014" name="Am. J. Bot.">
        <title>Genome assembly and annotation for red clover (Trifolium pratense; Fabaceae).</title>
        <authorList>
            <person name="Istvanek J."/>
            <person name="Jaros M."/>
            <person name="Krenek A."/>
            <person name="Repkova J."/>
        </authorList>
    </citation>
    <scope>NUCLEOTIDE SEQUENCE [LARGE SCALE GENOMIC DNA]</scope>
    <source>
        <strain evidence="3">cv. Tatra</strain>
        <tissue evidence="2">Young leaves</tissue>
    </source>
</reference>
<dbReference type="AlphaFoldDB" id="A0A2K3JZD9"/>
<dbReference type="EMBL" id="ASHM01080600">
    <property type="protein sequence ID" value="PNX59394.1"/>
    <property type="molecule type" value="Genomic_DNA"/>
</dbReference>
<evidence type="ECO:0000313" key="2">
    <source>
        <dbReference type="EMBL" id="PNX59394.1"/>
    </source>
</evidence>
<name>A0A2K3JZD9_TRIPR</name>
<feature type="non-terminal residue" evidence="2">
    <location>
        <position position="1"/>
    </location>
</feature>
<comment type="caution">
    <text evidence="2">The sequence shown here is derived from an EMBL/GenBank/DDBJ whole genome shotgun (WGS) entry which is preliminary data.</text>
</comment>
<proteinExistence type="predicted"/>
<protein>
    <submittedName>
        <fullName evidence="2">Uncharacterized protein</fullName>
    </submittedName>
</protein>
<keyword evidence="1" id="KW-0175">Coiled coil</keyword>
<organism evidence="2 3">
    <name type="scientific">Trifolium pratense</name>
    <name type="common">Red clover</name>
    <dbReference type="NCBI Taxonomy" id="57577"/>
    <lineage>
        <taxon>Eukaryota</taxon>
        <taxon>Viridiplantae</taxon>
        <taxon>Streptophyta</taxon>
        <taxon>Embryophyta</taxon>
        <taxon>Tracheophyta</taxon>
        <taxon>Spermatophyta</taxon>
        <taxon>Magnoliopsida</taxon>
        <taxon>eudicotyledons</taxon>
        <taxon>Gunneridae</taxon>
        <taxon>Pentapetalae</taxon>
        <taxon>rosids</taxon>
        <taxon>fabids</taxon>
        <taxon>Fabales</taxon>
        <taxon>Fabaceae</taxon>
        <taxon>Papilionoideae</taxon>
        <taxon>50 kb inversion clade</taxon>
        <taxon>NPAAA clade</taxon>
        <taxon>Hologalegina</taxon>
        <taxon>IRL clade</taxon>
        <taxon>Trifolieae</taxon>
        <taxon>Trifolium</taxon>
    </lineage>
</organism>